<gene>
    <name evidence="8" type="ORF">NFI88_01095</name>
</gene>
<feature type="transmembrane region" description="Helical" evidence="7">
    <location>
        <begin position="88"/>
        <end position="111"/>
    </location>
</feature>
<feature type="transmembrane region" description="Helical" evidence="7">
    <location>
        <begin position="131"/>
        <end position="155"/>
    </location>
</feature>
<dbReference type="PANTHER" id="PTHR30477:SF0">
    <property type="entry name" value="METAL TRANSPORT SYSTEM MEMBRANE PROTEIN TM_0125-RELATED"/>
    <property type="match status" value="1"/>
</dbReference>
<evidence type="ECO:0000256" key="1">
    <source>
        <dbReference type="ARBA" id="ARBA00004141"/>
    </source>
</evidence>
<reference evidence="8 9" key="1">
    <citation type="submission" date="2022-06" db="EMBL/GenBank/DDBJ databases">
        <title>Rhizosaccharibacter gen. nov. sp. nov. KSS12, endophytic bacteria isolated from sugarcane.</title>
        <authorList>
            <person name="Pitiwittayakul N."/>
        </authorList>
    </citation>
    <scope>NUCLEOTIDE SEQUENCE [LARGE SCALE GENOMIC DNA]</scope>
    <source>
        <strain evidence="8 9">KSS12</strain>
    </source>
</reference>
<feature type="transmembrane region" description="Helical" evidence="7">
    <location>
        <begin position="244"/>
        <end position="262"/>
    </location>
</feature>
<keyword evidence="4 7" id="KW-1133">Transmembrane helix</keyword>
<evidence type="ECO:0000256" key="6">
    <source>
        <dbReference type="RuleBase" id="RU003943"/>
    </source>
</evidence>
<keyword evidence="5 7" id="KW-0472">Membrane</keyword>
<organism evidence="8 9">
    <name type="scientific">Rhizosaccharibacter radicis</name>
    <dbReference type="NCBI Taxonomy" id="2782605"/>
    <lineage>
        <taxon>Bacteria</taxon>
        <taxon>Pseudomonadati</taxon>
        <taxon>Pseudomonadota</taxon>
        <taxon>Alphaproteobacteria</taxon>
        <taxon>Acetobacterales</taxon>
        <taxon>Acetobacteraceae</taxon>
        <taxon>Rhizosaccharibacter</taxon>
    </lineage>
</organism>
<keyword evidence="9" id="KW-1185">Reference proteome</keyword>
<dbReference type="Proteomes" id="UP001524547">
    <property type="component" value="Unassembled WGS sequence"/>
</dbReference>
<evidence type="ECO:0000313" key="9">
    <source>
        <dbReference type="Proteomes" id="UP001524547"/>
    </source>
</evidence>
<evidence type="ECO:0000256" key="4">
    <source>
        <dbReference type="ARBA" id="ARBA00022989"/>
    </source>
</evidence>
<sequence>MLAMFGYGFMVNALLAGGVVAATSALVGFMLVLRGQSFAGHALSHVGFTGATGAVLLGLPPLGGLVGASLLAGLLMGLLGERTARRDVAIGLVLATALGLGLLFLHFFTAYASQATALLFGNIFGIDRQTFWMLLLVCLCSAGGLALIGRPLLFASLHPELAEARGVSPRLFGTLFLLVVGLATAGCAQVVGVLLVFSLMVGPAAAALRVCATPRRALCVAVLFGVAQAWGGIVLAWFTDWPASFWITSLSAATFLLSCLPWRRWRASRPADLLPAR</sequence>
<dbReference type="Gene3D" id="1.10.3470.10">
    <property type="entry name" value="ABC transporter involved in vitamin B12 uptake, BtuC"/>
    <property type="match status" value="1"/>
</dbReference>
<feature type="transmembrane region" description="Helical" evidence="7">
    <location>
        <begin position="191"/>
        <end position="210"/>
    </location>
</feature>
<evidence type="ECO:0000256" key="7">
    <source>
        <dbReference type="SAM" id="Phobius"/>
    </source>
</evidence>
<accession>A0ABT1VTD3</accession>
<feature type="transmembrane region" description="Helical" evidence="7">
    <location>
        <begin position="167"/>
        <end position="185"/>
    </location>
</feature>
<feature type="transmembrane region" description="Helical" evidence="7">
    <location>
        <begin position="217"/>
        <end position="238"/>
    </location>
</feature>
<evidence type="ECO:0000313" key="8">
    <source>
        <dbReference type="EMBL" id="MCQ8239435.1"/>
    </source>
</evidence>
<dbReference type="InterPro" id="IPR037294">
    <property type="entry name" value="ABC_BtuC-like"/>
</dbReference>
<evidence type="ECO:0000256" key="2">
    <source>
        <dbReference type="ARBA" id="ARBA00008034"/>
    </source>
</evidence>
<proteinExistence type="inferred from homology"/>
<evidence type="ECO:0000256" key="3">
    <source>
        <dbReference type="ARBA" id="ARBA00022692"/>
    </source>
</evidence>
<dbReference type="SUPFAM" id="SSF81345">
    <property type="entry name" value="ABC transporter involved in vitamin B12 uptake, BtuC"/>
    <property type="match status" value="1"/>
</dbReference>
<keyword evidence="3 6" id="KW-0812">Transmembrane</keyword>
<comment type="subcellular location">
    <subcellularLocation>
        <location evidence="6">Cell membrane</location>
        <topology evidence="6">Multi-pass membrane protein</topology>
    </subcellularLocation>
    <subcellularLocation>
        <location evidence="1">Membrane</location>
        <topology evidence="1">Multi-pass membrane protein</topology>
    </subcellularLocation>
</comment>
<dbReference type="PANTHER" id="PTHR30477">
    <property type="entry name" value="ABC-TRANSPORTER METAL-BINDING PROTEIN"/>
    <property type="match status" value="1"/>
</dbReference>
<evidence type="ECO:0000256" key="5">
    <source>
        <dbReference type="ARBA" id="ARBA00023136"/>
    </source>
</evidence>
<keyword evidence="6" id="KW-0813">Transport</keyword>
<protein>
    <submittedName>
        <fullName evidence="8">Metal ABC transporter permease</fullName>
    </submittedName>
</protein>
<dbReference type="RefSeq" id="WP_422918173.1">
    <property type="nucleotide sequence ID" value="NZ_JAMZEJ010000001.1"/>
</dbReference>
<comment type="caution">
    <text evidence="8">The sequence shown here is derived from an EMBL/GenBank/DDBJ whole genome shotgun (WGS) entry which is preliminary data.</text>
</comment>
<dbReference type="InterPro" id="IPR001626">
    <property type="entry name" value="ABC_TroCD"/>
</dbReference>
<feature type="transmembrane region" description="Helical" evidence="7">
    <location>
        <begin position="7"/>
        <end position="33"/>
    </location>
</feature>
<dbReference type="EMBL" id="JAMZEJ010000001">
    <property type="protein sequence ID" value="MCQ8239435.1"/>
    <property type="molecule type" value="Genomic_DNA"/>
</dbReference>
<feature type="transmembrane region" description="Helical" evidence="7">
    <location>
        <begin position="53"/>
        <end position="76"/>
    </location>
</feature>
<comment type="similarity">
    <text evidence="2 6">Belongs to the ABC-3 integral membrane protein family.</text>
</comment>
<dbReference type="Pfam" id="PF00950">
    <property type="entry name" value="ABC-3"/>
    <property type="match status" value="1"/>
</dbReference>
<name>A0ABT1VTD3_9PROT</name>